<sequence>MGRPKSRAGSKAVQDSVTVATDPTPSPPTTRQKAAAGATAAESPKKTRKQGRSKNKPLEDDSDDNADDRKPSTPSPKKARKAPGKVTATSPTTTREAKKAASKTKKELDKSLRKAKRAVDDMVDSFDASSGYPLPGVLSPSVEHKGEVLRDIVALAIISSLLSSGARFTMEWLADSFEQTWMSGVLFFGTAGPLDIVPFAASVLARTVRLAVSWGSSGSLSALQALSSTPIIYLLHSFYNVPITASFFAEILTINVETYVLEGYHFFKGTSDDDTEDDKERDDFFNLMKRDIITVVYPYTFAAVIYVFILVQACRFFLPEAFVVHFSGIKTVEPARVPSLLSASIPSVSDLFANIFLSFSAVVVSSLCGLFCRNYIFGFTKDAPRRNNTGFSRSAHIRRQTIDARTLACALSVGLSVYTQCLYEIPGVDNVGAAAFAAIWSAAPLAVSMGLIFTGI</sequence>
<feature type="transmembrane region" description="Helical" evidence="2">
    <location>
        <begin position="431"/>
        <end position="453"/>
    </location>
</feature>
<proteinExistence type="predicted"/>
<keyword evidence="2" id="KW-0472">Membrane</keyword>
<dbReference type="EMBL" id="JAWCUI010000150">
    <property type="protein sequence ID" value="KAL1887079.1"/>
    <property type="molecule type" value="Genomic_DNA"/>
</dbReference>
<feature type="compositionally biased region" description="Basic residues" evidence="1">
    <location>
        <begin position="46"/>
        <end position="55"/>
    </location>
</feature>
<evidence type="ECO:0000313" key="3">
    <source>
        <dbReference type="EMBL" id="KAL1887079.1"/>
    </source>
</evidence>
<keyword evidence="2" id="KW-0812">Transmembrane</keyword>
<keyword evidence="4" id="KW-1185">Reference proteome</keyword>
<feature type="compositionally biased region" description="Polar residues" evidence="1">
    <location>
        <begin position="13"/>
        <end position="23"/>
    </location>
</feature>
<reference evidence="3 4" key="1">
    <citation type="journal article" date="2024" name="IMA Fungus">
        <title>IMA Genome - F19 : A genome assembly and annotation guide to empower mycologists, including annotated draft genome sequences of Ceratocystis pirilliformis, Diaporthe australafricana, Fusarium ophioides, Paecilomyces lecythidis, and Sporothrix stenoceras.</title>
        <authorList>
            <person name="Aylward J."/>
            <person name="Wilson A.M."/>
            <person name="Visagie C.M."/>
            <person name="Spraker J."/>
            <person name="Barnes I."/>
            <person name="Buitendag C."/>
            <person name="Ceriani C."/>
            <person name="Del Mar Angel L."/>
            <person name="du Plessis D."/>
            <person name="Fuchs T."/>
            <person name="Gasser K."/>
            <person name="Kramer D."/>
            <person name="Li W."/>
            <person name="Munsamy K."/>
            <person name="Piso A."/>
            <person name="Price J.L."/>
            <person name="Sonnekus B."/>
            <person name="Thomas C."/>
            <person name="van der Nest A."/>
            <person name="van Dijk A."/>
            <person name="van Heerden A."/>
            <person name="van Vuuren N."/>
            <person name="Yilmaz N."/>
            <person name="Duong T.A."/>
            <person name="van der Merwe N.A."/>
            <person name="Wingfield M.J."/>
            <person name="Wingfield B.D."/>
        </authorList>
    </citation>
    <scope>NUCLEOTIDE SEQUENCE [LARGE SCALE GENOMIC DNA]</scope>
    <source>
        <strain evidence="3 4">CMW 5346</strain>
    </source>
</reference>
<name>A0ABR3YFK3_9PEZI</name>
<evidence type="ECO:0000256" key="1">
    <source>
        <dbReference type="SAM" id="MobiDB-lite"/>
    </source>
</evidence>
<protein>
    <submittedName>
        <fullName evidence="3">Uncharacterized protein</fullName>
    </submittedName>
</protein>
<feature type="transmembrane region" description="Helical" evidence="2">
    <location>
        <begin position="406"/>
        <end position="425"/>
    </location>
</feature>
<feature type="transmembrane region" description="Helical" evidence="2">
    <location>
        <begin position="296"/>
        <end position="318"/>
    </location>
</feature>
<dbReference type="Proteomes" id="UP001583186">
    <property type="component" value="Unassembled WGS sequence"/>
</dbReference>
<organism evidence="3 4">
    <name type="scientific">Sporothrix stenoceras</name>
    <dbReference type="NCBI Taxonomy" id="5173"/>
    <lineage>
        <taxon>Eukaryota</taxon>
        <taxon>Fungi</taxon>
        <taxon>Dikarya</taxon>
        <taxon>Ascomycota</taxon>
        <taxon>Pezizomycotina</taxon>
        <taxon>Sordariomycetes</taxon>
        <taxon>Sordariomycetidae</taxon>
        <taxon>Ophiostomatales</taxon>
        <taxon>Ophiostomataceae</taxon>
        <taxon>Sporothrix</taxon>
    </lineage>
</organism>
<accession>A0ABR3YFK3</accession>
<comment type="caution">
    <text evidence="3">The sequence shown here is derived from an EMBL/GenBank/DDBJ whole genome shotgun (WGS) entry which is preliminary data.</text>
</comment>
<keyword evidence="2" id="KW-1133">Transmembrane helix</keyword>
<gene>
    <name evidence="3" type="ORF">Sste5346_010452</name>
</gene>
<feature type="region of interest" description="Disordered" evidence="1">
    <location>
        <begin position="1"/>
        <end position="112"/>
    </location>
</feature>
<feature type="compositionally biased region" description="Basic and acidic residues" evidence="1">
    <location>
        <begin position="95"/>
        <end position="112"/>
    </location>
</feature>
<feature type="transmembrane region" description="Helical" evidence="2">
    <location>
        <begin position="351"/>
        <end position="376"/>
    </location>
</feature>
<evidence type="ECO:0000256" key="2">
    <source>
        <dbReference type="SAM" id="Phobius"/>
    </source>
</evidence>
<evidence type="ECO:0000313" key="4">
    <source>
        <dbReference type="Proteomes" id="UP001583186"/>
    </source>
</evidence>